<feature type="region of interest" description="Disordered" evidence="1">
    <location>
        <begin position="1"/>
        <end position="31"/>
    </location>
</feature>
<dbReference type="AlphaFoldDB" id="A0A4R0RD76"/>
<protein>
    <recommendedName>
        <fullName evidence="4">BTB domain-containing protein</fullName>
    </recommendedName>
</protein>
<evidence type="ECO:0008006" key="4">
    <source>
        <dbReference type="Google" id="ProtNLM"/>
    </source>
</evidence>
<evidence type="ECO:0000256" key="1">
    <source>
        <dbReference type="SAM" id="MobiDB-lite"/>
    </source>
</evidence>
<proteinExistence type="predicted"/>
<organism evidence="2 3">
    <name type="scientific">Steccherinum ochraceum</name>
    <dbReference type="NCBI Taxonomy" id="92696"/>
    <lineage>
        <taxon>Eukaryota</taxon>
        <taxon>Fungi</taxon>
        <taxon>Dikarya</taxon>
        <taxon>Basidiomycota</taxon>
        <taxon>Agaricomycotina</taxon>
        <taxon>Agaricomycetes</taxon>
        <taxon>Polyporales</taxon>
        <taxon>Steccherinaceae</taxon>
        <taxon>Steccherinum</taxon>
    </lineage>
</organism>
<reference evidence="2 3" key="1">
    <citation type="submission" date="2018-11" db="EMBL/GenBank/DDBJ databases">
        <title>Genome assembly of Steccherinum ochraceum LE-BIN_3174, the white-rot fungus of the Steccherinaceae family (The Residual Polyporoid clade, Polyporales, Basidiomycota).</title>
        <authorList>
            <person name="Fedorova T.V."/>
            <person name="Glazunova O.A."/>
            <person name="Landesman E.O."/>
            <person name="Moiseenko K.V."/>
            <person name="Psurtseva N.V."/>
            <person name="Savinova O.S."/>
            <person name="Shakhova N.V."/>
            <person name="Tyazhelova T.V."/>
            <person name="Vasina D.V."/>
        </authorList>
    </citation>
    <scope>NUCLEOTIDE SEQUENCE [LARGE SCALE GENOMIC DNA]</scope>
    <source>
        <strain evidence="2 3">LE-BIN_3174</strain>
    </source>
</reference>
<evidence type="ECO:0000313" key="3">
    <source>
        <dbReference type="Proteomes" id="UP000292702"/>
    </source>
</evidence>
<name>A0A4R0RD76_9APHY</name>
<sequence>MNRSTEIATATVRQTSRFDQEEEAGEHAEQTPLQTVTPVGTLISKVPPSLCLPPKPQYHISTTFHTELLLNDEKPDIVLISSDNVLFCVHKFFLRSASSNAFNGLLGVDATGAGTGTTAGSNWVAVPASSILFNVVLHAIYKVSCKWFDPPLEILLQAVGTLKTYGISIDEVVKYNTPLYDHIVAKTPEDPVEVFLVAAENNLDALAVTTSAHLHSLLLPQITDEMAKRMGPRYLKRLLKLHADRLNYLKQLLLDAPKPHARTLECKPADQRVLAQAWALAISNLACQVRPDMPASALQSAFGSLEELLHCDACKMALNVRVRQLILDWSMNAKSTISATSDDLEIVLPFSYLLSSNTLG</sequence>
<comment type="caution">
    <text evidence="2">The sequence shown here is derived from an EMBL/GenBank/DDBJ whole genome shotgun (WGS) entry which is preliminary data.</text>
</comment>
<accession>A0A4R0RD76</accession>
<dbReference type="EMBL" id="RWJN01000599">
    <property type="protein sequence ID" value="TCD60424.1"/>
    <property type="molecule type" value="Genomic_DNA"/>
</dbReference>
<keyword evidence="3" id="KW-1185">Reference proteome</keyword>
<feature type="compositionally biased region" description="Polar residues" evidence="1">
    <location>
        <begin position="1"/>
        <end position="17"/>
    </location>
</feature>
<feature type="non-terminal residue" evidence="2">
    <location>
        <position position="360"/>
    </location>
</feature>
<dbReference type="OrthoDB" id="3265815at2759"/>
<evidence type="ECO:0000313" key="2">
    <source>
        <dbReference type="EMBL" id="TCD60424.1"/>
    </source>
</evidence>
<dbReference type="STRING" id="92696.A0A4R0RD76"/>
<dbReference type="Proteomes" id="UP000292702">
    <property type="component" value="Unassembled WGS sequence"/>
</dbReference>
<gene>
    <name evidence="2" type="ORF">EIP91_010076</name>
</gene>